<evidence type="ECO:0000313" key="1">
    <source>
        <dbReference type="EMBL" id="AST81713.1"/>
    </source>
</evidence>
<gene>
    <name evidence="1" type="ORF">CI104_22790</name>
</gene>
<reference evidence="1" key="1">
    <citation type="submission" date="2017-08" db="EMBL/GenBank/DDBJ databases">
        <title>Real-time genomic and epidemiological investigation of a multi-institutional outbreak of KPC-producing Enterobacteriaceae reveals complex transmission dynamics and informs management responses.</title>
        <authorList>
            <person name="Kwong J.C."/>
            <person name="Lane C."/>
            <person name="Romanes F."/>
            <person name="Goncalves da Silva A."/>
            <person name="Easton M."/>
            <person name="Cronin K."/>
            <person name="Waters M.J."/>
            <person name="Tomita T."/>
            <person name="Stevens K."/>
            <person name="Schultz M.B."/>
            <person name="Baines S.L."/>
            <person name="Sherry N.L."/>
            <person name="Carter G."/>
            <person name="Mu A."/>
            <person name="Sait M."/>
            <person name="Ballard S.A."/>
            <person name="Seemann T."/>
            <person name="Stinear T.P."/>
            <person name="Howden B.P."/>
        </authorList>
    </citation>
    <scope>NUCLEOTIDE SEQUENCE</scope>
    <source>
        <strain evidence="1">AUSMDU00008141</strain>
    </source>
</reference>
<organism evidence="1 2">
    <name type="scientific">Citrobacter farmeri</name>
    <dbReference type="NCBI Taxonomy" id="67824"/>
    <lineage>
        <taxon>Bacteria</taxon>
        <taxon>Pseudomonadati</taxon>
        <taxon>Pseudomonadota</taxon>
        <taxon>Gammaproteobacteria</taxon>
        <taxon>Enterobacterales</taxon>
        <taxon>Enterobacteriaceae</taxon>
        <taxon>Citrobacter</taxon>
    </lineage>
</organism>
<evidence type="ECO:0000313" key="2">
    <source>
        <dbReference type="Proteomes" id="UP000215286"/>
    </source>
</evidence>
<dbReference type="EMBL" id="CP022695">
    <property type="protein sequence ID" value="AST81713.1"/>
    <property type="molecule type" value="Genomic_DNA"/>
</dbReference>
<dbReference type="Proteomes" id="UP000215286">
    <property type="component" value="Chromosome"/>
</dbReference>
<name>A0ACA8DBW9_9ENTR</name>
<keyword evidence="2" id="KW-1185">Reference proteome</keyword>
<accession>A0ACA8DBW9</accession>
<sequence length="186" mass="19936">MGSDMSQICRFRAGMLPCMLMLCTGSLLAGVASANQPDPLYGHVNMQGSIIDTPCAIETTDLEQTVDMVITTTGEIVDDGKGKPQPFSLTLINCIFNTSKTDGQRFMTTFDGPTDNGLFSIHGAEGVGLQIADIEGNIAIPGKALPAGSLASGTQRLDYTLRLVRNHTLLKPGVYQASLRFKVDYF</sequence>
<protein>
    <submittedName>
        <fullName evidence="1">Type 1 fimbrial protein</fullName>
    </submittedName>
</protein>
<proteinExistence type="predicted"/>